<evidence type="ECO:0000313" key="1">
    <source>
        <dbReference type="EMBL" id="QPB44223.1"/>
    </source>
</evidence>
<name>A0A7S7YEC9_9VIRU</name>
<keyword evidence="2" id="KW-1185">Reference proteome</keyword>
<dbReference type="SUPFAM" id="SSF52540">
    <property type="entry name" value="P-loop containing nucleoside triphosphate hydrolases"/>
    <property type="match status" value="2"/>
</dbReference>
<protein>
    <submittedName>
        <fullName evidence="1">VV A32-like virion packaging ATPase</fullName>
    </submittedName>
</protein>
<dbReference type="Proteomes" id="UP001162098">
    <property type="component" value="Segment"/>
</dbReference>
<proteinExistence type="predicted"/>
<dbReference type="InterPro" id="IPR027417">
    <property type="entry name" value="P-loop_NTPase"/>
</dbReference>
<dbReference type="KEGG" id="vg:80543419"/>
<accession>A0A7S7YEC9</accession>
<evidence type="ECO:0000313" key="2">
    <source>
        <dbReference type="Proteomes" id="UP001162098"/>
    </source>
</evidence>
<dbReference type="EMBL" id="MW018138">
    <property type="protein sequence ID" value="QPB44223.1"/>
    <property type="molecule type" value="Genomic_DNA"/>
</dbReference>
<organism evidence="1 2">
    <name type="scientific">Medusavirus stheno T3</name>
    <dbReference type="NCBI Taxonomy" id="3069717"/>
    <lineage>
        <taxon>Viruses</taxon>
        <taxon>Varidnaviria</taxon>
        <taxon>Bamfordvirae</taxon>
        <taxon>Nucleocytoviricota</taxon>
        <taxon>Megaviricetes</taxon>
        <taxon>Mamonoviridae</taxon>
        <taxon>Medusavirus</taxon>
        <taxon>Medusavirus sthenus</taxon>
    </lineage>
</organism>
<reference evidence="1 2" key="1">
    <citation type="submission" date="2020-09" db="EMBL/GenBank/DDBJ databases">
        <authorList>
            <person name="Zhang R."/>
            <person name="Garcia K."/>
            <person name="Ogata H."/>
        </authorList>
    </citation>
    <scope>NUCLEOTIDE SEQUENCE [LARGE SCALE GENOMIC DNA]</scope>
    <source>
        <strain evidence="2">stheno</strain>
    </source>
</reference>
<sequence>MKGDNTSTIVVAARENVPEWPHRDERPPGSLHIICGRRCTGKSTLLDDLLRINAQYDEVCVFEPSLPERERLPSFISTEYIREDYDDAEVRKLMEHAADAVKNGRNERRLLVINDCTAHALRGDALFQLCLSSRRWNIDVYIVVTHISDVLPSIRSNADYVFLMPTSSREDRQRYHREFSGKSGCLFKTLDGLFDAHAHDHGAVVFDSRSMRIFAYHARTDHTNAAMPVVKGGGACFNPRARPAGSVHLIVGARVTGKKTLLKHLLADRQYADVRVVACLWSDQDALSNVQSHTVDAYDDADIASLLAKAIAAKRNGRDERRALVLCDCFCGNAKEMAKQDALFQLCRSSRRCGIDVYVLVQDLRAVAPLIRGNADYVFLLRERQREALRIAHREYFERDCDNFGRFVEMVDERTRDYGAVVFDRSASGVQYYSVPE</sequence>